<dbReference type="EMBL" id="BMQD01000009">
    <property type="protein sequence ID" value="GGK69555.1"/>
    <property type="molecule type" value="Genomic_DNA"/>
</dbReference>
<comment type="caution">
    <text evidence="1">The sequence shown here is derived from an EMBL/GenBank/DDBJ whole genome shotgun (WGS) entry which is preliminary data.</text>
</comment>
<dbReference type="Proteomes" id="UP000627984">
    <property type="component" value="Unassembled WGS sequence"/>
</dbReference>
<evidence type="ECO:0000313" key="2">
    <source>
        <dbReference type="Proteomes" id="UP000627984"/>
    </source>
</evidence>
<name>A0AA37BHE5_9ACTN</name>
<evidence type="ECO:0000313" key="1">
    <source>
        <dbReference type="EMBL" id="GGK69555.1"/>
    </source>
</evidence>
<organism evidence="1 2">
    <name type="scientific">Planomonospora parontospora</name>
    <dbReference type="NCBI Taxonomy" id="58119"/>
    <lineage>
        <taxon>Bacteria</taxon>
        <taxon>Bacillati</taxon>
        <taxon>Actinomycetota</taxon>
        <taxon>Actinomycetes</taxon>
        <taxon>Streptosporangiales</taxon>
        <taxon>Streptosporangiaceae</taxon>
        <taxon>Planomonospora</taxon>
    </lineage>
</organism>
<gene>
    <name evidence="1" type="ORF">GCM10010126_31200</name>
</gene>
<accession>A0AA37BHE5</accession>
<protein>
    <submittedName>
        <fullName evidence="1">Uncharacterized protein</fullName>
    </submittedName>
</protein>
<reference evidence="1" key="1">
    <citation type="journal article" date="2014" name="Int. J. Syst. Evol. Microbiol.">
        <title>Complete genome sequence of Corynebacterium casei LMG S-19264T (=DSM 44701T), isolated from a smear-ripened cheese.</title>
        <authorList>
            <consortium name="US DOE Joint Genome Institute (JGI-PGF)"/>
            <person name="Walter F."/>
            <person name="Albersmeier A."/>
            <person name="Kalinowski J."/>
            <person name="Ruckert C."/>
        </authorList>
    </citation>
    <scope>NUCLEOTIDE SEQUENCE</scope>
    <source>
        <strain evidence="1">JCM 3093</strain>
    </source>
</reference>
<sequence>MAYSVNSNVINGLPLPEALLAAMSEDRWTPPDSAVLAEVFGEQPEEPAFYSLEQMEFENRHWLARTGPLFLGTPEPAQPPGDLDPRSSLIIGDLGPDMPFALDYRPATGPTVVYRKADGKWVMIAPSMDRLLSRLRD</sequence>
<proteinExistence type="predicted"/>
<reference evidence="1" key="2">
    <citation type="submission" date="2022-09" db="EMBL/GenBank/DDBJ databases">
        <authorList>
            <person name="Sun Q."/>
            <person name="Ohkuma M."/>
        </authorList>
    </citation>
    <scope>NUCLEOTIDE SEQUENCE</scope>
    <source>
        <strain evidence="1">JCM 3093</strain>
    </source>
</reference>
<dbReference type="AlphaFoldDB" id="A0AA37BHE5"/>